<dbReference type="Proteomes" id="UP000078576">
    <property type="component" value="Unassembled WGS sequence"/>
</dbReference>
<evidence type="ECO:0000313" key="3">
    <source>
        <dbReference type="EMBL" id="KUI52846.1"/>
    </source>
</evidence>
<evidence type="ECO:0000256" key="1">
    <source>
        <dbReference type="SAM" id="MobiDB-lite"/>
    </source>
</evidence>
<keyword evidence="4" id="KW-1185">Reference proteome</keyword>
<feature type="domain" description="Clr5" evidence="2">
    <location>
        <begin position="9"/>
        <end position="55"/>
    </location>
</feature>
<dbReference type="OrthoDB" id="5392716at2759"/>
<dbReference type="Pfam" id="PF14420">
    <property type="entry name" value="Clr5"/>
    <property type="match status" value="1"/>
</dbReference>
<evidence type="ECO:0000313" key="4">
    <source>
        <dbReference type="Proteomes" id="UP000078576"/>
    </source>
</evidence>
<evidence type="ECO:0000259" key="2">
    <source>
        <dbReference type="Pfam" id="PF14420"/>
    </source>
</evidence>
<protein>
    <recommendedName>
        <fullName evidence="2">Clr5 domain-containing protein</fullName>
    </recommendedName>
</protein>
<accession>A0A194UMG3</accession>
<gene>
    <name evidence="3" type="ORF">VP1G_00183</name>
</gene>
<reference evidence="4" key="1">
    <citation type="submission" date="2014-12" db="EMBL/GenBank/DDBJ databases">
        <title>Genome Sequence of Valsa Canker Pathogens Uncovers a Specific Adaption of Colonization on Woody Bark.</title>
        <authorList>
            <person name="Yin Z."/>
            <person name="Liu H."/>
            <person name="Gao X."/>
            <person name="Li Z."/>
            <person name="Song N."/>
            <person name="Ke X."/>
            <person name="Dai Q."/>
            <person name="Wu Y."/>
            <person name="Sun Y."/>
            <person name="Xu J.-R."/>
            <person name="Kang Z.K."/>
            <person name="Wang L."/>
            <person name="Huang L."/>
        </authorList>
    </citation>
    <scope>NUCLEOTIDE SEQUENCE [LARGE SCALE GENOMIC DNA]</scope>
    <source>
        <strain evidence="4">SXYL134</strain>
    </source>
</reference>
<proteinExistence type="predicted"/>
<sequence length="237" mass="27403">MVRGRPRVDFDQHKDQIVQLYRDKTPWTRIEEILLTQHGCKVSARTIMDRFKEWDTALIRVRTDKTDELKDQIKAYWADRNNRPKTDEELHQKLLADGFTVSLTATSKIRNELKLFRRWDHKLGRVRPEAELDRRRRHRKQKGSVYTDAQLAPPSDVVLQDPVQPQPSQGPARPRPRATQPGNNNVPAARVPRQRRQALPSQPAQPPQPAQTAHPPTYSNQQPFGSAADQRNINKDA</sequence>
<feature type="compositionally biased region" description="Low complexity" evidence="1">
    <location>
        <begin position="186"/>
        <end position="202"/>
    </location>
</feature>
<dbReference type="InterPro" id="IPR025676">
    <property type="entry name" value="Clr5_dom"/>
</dbReference>
<name>A0A194UMG3_CYTMA</name>
<feature type="region of interest" description="Disordered" evidence="1">
    <location>
        <begin position="130"/>
        <end position="237"/>
    </location>
</feature>
<dbReference type="EMBL" id="KN714666">
    <property type="protein sequence ID" value="KUI52846.1"/>
    <property type="molecule type" value="Genomic_DNA"/>
</dbReference>
<dbReference type="AlphaFoldDB" id="A0A194UMG3"/>
<organism evidence="3 4">
    <name type="scientific">Cytospora mali</name>
    <name type="common">Apple Valsa canker fungus</name>
    <name type="synonym">Valsa mali</name>
    <dbReference type="NCBI Taxonomy" id="578113"/>
    <lineage>
        <taxon>Eukaryota</taxon>
        <taxon>Fungi</taxon>
        <taxon>Dikarya</taxon>
        <taxon>Ascomycota</taxon>
        <taxon>Pezizomycotina</taxon>
        <taxon>Sordariomycetes</taxon>
        <taxon>Sordariomycetidae</taxon>
        <taxon>Diaporthales</taxon>
        <taxon>Cytosporaceae</taxon>
        <taxon>Cytospora</taxon>
    </lineage>
</organism>